<evidence type="ECO:0000313" key="3">
    <source>
        <dbReference type="Proteomes" id="UP000000503"/>
    </source>
</evidence>
<name>F8EWU3_GRAC1</name>
<dbReference type="Proteomes" id="UP000000503">
    <property type="component" value="Chromosome"/>
</dbReference>
<dbReference type="InterPro" id="IPR001041">
    <property type="entry name" value="2Fe-2S_ferredoxin-type"/>
</dbReference>
<dbReference type="GO" id="GO:0051536">
    <property type="term" value="F:iron-sulfur cluster binding"/>
    <property type="evidence" value="ECO:0007669"/>
    <property type="project" value="InterPro"/>
</dbReference>
<dbReference type="SUPFAM" id="SSF54292">
    <property type="entry name" value="2Fe-2S ferredoxin-like"/>
    <property type="match status" value="1"/>
</dbReference>
<dbReference type="HOGENOM" id="CLU_082632_5_2_12"/>
<gene>
    <name evidence="2" type="ordered locus">Spica_0161</name>
</gene>
<dbReference type="STRING" id="744872.Spica_0161"/>
<dbReference type="CDD" id="cd00207">
    <property type="entry name" value="fer2"/>
    <property type="match status" value="1"/>
</dbReference>
<accession>F8EWU3</accession>
<evidence type="ECO:0000259" key="1">
    <source>
        <dbReference type="PROSITE" id="PS51085"/>
    </source>
</evidence>
<evidence type="ECO:0000313" key="2">
    <source>
        <dbReference type="EMBL" id="AEJ18329.1"/>
    </source>
</evidence>
<dbReference type="KEGG" id="scd:Spica_0161"/>
<keyword evidence="3" id="KW-1185">Reference proteome</keyword>
<dbReference type="InterPro" id="IPR012675">
    <property type="entry name" value="Beta-grasp_dom_sf"/>
</dbReference>
<dbReference type="InterPro" id="IPR036010">
    <property type="entry name" value="2Fe-2S_ferredoxin-like_sf"/>
</dbReference>
<dbReference type="Pfam" id="PF00111">
    <property type="entry name" value="Fer2"/>
    <property type="match status" value="1"/>
</dbReference>
<protein>
    <submittedName>
        <fullName evidence="2">Ferredoxin</fullName>
    </submittedName>
</protein>
<dbReference type="eggNOG" id="COG0633">
    <property type="taxonomic scope" value="Bacteria"/>
</dbReference>
<dbReference type="AlphaFoldDB" id="F8EWU3"/>
<dbReference type="PROSITE" id="PS51085">
    <property type="entry name" value="2FE2S_FER_2"/>
    <property type="match status" value="1"/>
</dbReference>
<proteinExistence type="predicted"/>
<dbReference type="EMBL" id="CP002868">
    <property type="protein sequence ID" value="AEJ18329.1"/>
    <property type="molecule type" value="Genomic_DNA"/>
</dbReference>
<feature type="domain" description="2Fe-2S ferredoxin-type" evidence="1">
    <location>
        <begin position="7"/>
        <end position="107"/>
    </location>
</feature>
<dbReference type="OrthoDB" id="9810588at2"/>
<organism evidence="2 3">
    <name type="scientific">Gracilinema caldarium (strain ATCC 51460 / DSM 7334 / H1)</name>
    <name type="common">Treponema caldarium</name>
    <dbReference type="NCBI Taxonomy" id="744872"/>
    <lineage>
        <taxon>Bacteria</taxon>
        <taxon>Pseudomonadati</taxon>
        <taxon>Spirochaetota</taxon>
        <taxon>Spirochaetia</taxon>
        <taxon>Spirochaetales</taxon>
        <taxon>Breznakiellaceae</taxon>
        <taxon>Gracilinema</taxon>
    </lineage>
</organism>
<reference evidence="3" key="1">
    <citation type="journal article" date="2013" name="Stand. Genomic Sci.">
        <title>Genome sequence of the thermophilic fresh-water bacterium Spirochaeta caldaria type strain (H1(T)), reclassification of Spirochaeta caldaria, Spirochaeta stenostrepta, and Spirochaeta zuelzerae in the genus Treponema as Treponema caldaria comb. nov., Treponema stenostrepta comb. nov., and Treponema zuelzerae comb. nov., and emendation of the genus Treponema.</title>
        <authorList>
            <person name="Abt B."/>
            <person name="Goker M."/>
            <person name="Scheuner C."/>
            <person name="Han C."/>
            <person name="Lu M."/>
            <person name="Misra M."/>
            <person name="Lapidus A."/>
            <person name="Nolan M."/>
            <person name="Lucas S."/>
            <person name="Hammon N."/>
            <person name="Deshpande S."/>
            <person name="Cheng J.F."/>
            <person name="Tapia R."/>
            <person name="Goodwin L.A."/>
            <person name="Pitluck S."/>
            <person name="Liolios K."/>
            <person name="Pagani I."/>
            <person name="Ivanova N."/>
            <person name="Mavromatis K."/>
            <person name="Mikhailova N."/>
            <person name="Huntemann M."/>
            <person name="Pati A."/>
            <person name="Chen A."/>
            <person name="Palaniappan K."/>
            <person name="Land M."/>
            <person name="Hauser L."/>
            <person name="Jeffries C.D."/>
            <person name="Rohde M."/>
            <person name="Spring S."/>
            <person name="Gronow S."/>
            <person name="Detter J.C."/>
            <person name="Bristow J."/>
            <person name="Eisen J.A."/>
            <person name="Markowitz V."/>
            <person name="Hugenholtz P."/>
            <person name="Kyrpides N.C."/>
            <person name="Woyke T."/>
            <person name="Klenk H.P."/>
        </authorList>
    </citation>
    <scope>NUCLEOTIDE SEQUENCE</scope>
    <source>
        <strain evidence="3">ATCC 51460 / DSM 7334 / H1</strain>
    </source>
</reference>
<dbReference type="Gene3D" id="3.10.20.30">
    <property type="match status" value="1"/>
</dbReference>
<sequence>MSLSPVAEIRVHQIDGTTVLIPASPAVSLVNILLSAGISIHHRCGGKAECGTCRVRLSSANQNIRFANAISPKEAQRLETMGAHPEDGERLACQTYISADCDVHLFS</sequence>